<keyword evidence="1" id="KW-0732">Signal</keyword>
<organism evidence="2 3">
    <name type="scientific">Vibrio thalassae</name>
    <dbReference type="NCBI Taxonomy" id="1243014"/>
    <lineage>
        <taxon>Bacteria</taxon>
        <taxon>Pseudomonadati</taxon>
        <taxon>Pseudomonadota</taxon>
        <taxon>Gammaproteobacteria</taxon>
        <taxon>Vibrionales</taxon>
        <taxon>Vibrionaceae</taxon>
        <taxon>Vibrio</taxon>
    </lineage>
</organism>
<evidence type="ECO:0000313" key="3">
    <source>
        <dbReference type="Proteomes" id="UP000219336"/>
    </source>
</evidence>
<name>A0A240EJS4_9VIBR</name>
<feature type="chain" id="PRO_5012715187" evidence="1">
    <location>
        <begin position="24"/>
        <end position="149"/>
    </location>
</feature>
<protein>
    <submittedName>
        <fullName evidence="2">Uncharacterized protein</fullName>
    </submittedName>
</protein>
<dbReference type="EMBL" id="OANU01000041">
    <property type="protein sequence ID" value="SNX48927.1"/>
    <property type="molecule type" value="Genomic_DNA"/>
</dbReference>
<evidence type="ECO:0000256" key="1">
    <source>
        <dbReference type="SAM" id="SignalP"/>
    </source>
</evidence>
<proteinExistence type="predicted"/>
<dbReference type="Proteomes" id="UP000219336">
    <property type="component" value="Unassembled WGS sequence"/>
</dbReference>
<dbReference type="OrthoDB" id="6272517at2"/>
<keyword evidence="3" id="KW-1185">Reference proteome</keyword>
<sequence>MVKRWYRLFLALMITVCTHTVGADEYLAPNTSNLANTVITVDLSTTPSEDFNAPADDSGSILNDYMGPLFLSSSRRVISDSWDADQKATPDYHLLIAFLAPPLLALATRSTSLIPPQRHWTSRTQSAPSRVAGWKEANTLYAHRQPHSN</sequence>
<feature type="signal peptide" evidence="1">
    <location>
        <begin position="1"/>
        <end position="23"/>
    </location>
</feature>
<dbReference type="RefSeq" id="WP_096994047.1">
    <property type="nucleotide sequence ID" value="NZ_JBHSII010000011.1"/>
</dbReference>
<gene>
    <name evidence="2" type="ORF">VTH8203_02564</name>
</gene>
<reference evidence="3" key="1">
    <citation type="submission" date="2016-06" db="EMBL/GenBank/DDBJ databases">
        <authorList>
            <person name="Rodrigo-Torres L."/>
            <person name="Arahal R.D."/>
            <person name="Lucena T."/>
        </authorList>
    </citation>
    <scope>NUCLEOTIDE SEQUENCE [LARGE SCALE GENOMIC DNA]</scope>
    <source>
        <strain evidence="3">CECT8203</strain>
    </source>
</reference>
<evidence type="ECO:0000313" key="2">
    <source>
        <dbReference type="EMBL" id="SNX48927.1"/>
    </source>
</evidence>
<dbReference type="AlphaFoldDB" id="A0A240EJS4"/>
<accession>A0A240EJS4</accession>